<sequence length="843" mass="92809">MGRARTTIGPPASGRDRGRFPGKALLLGLLALAGAPGLASGQASDRDGLDFFETHIRPLLVEHCYSCHSADAPRLRGGLALDSREGLLQGGDLGPAIEPGDPENSLLLQAVRYSDELLRMPPSGKLPDRQIELLERWVVMGAPDPRSSQPDDSPSPAAGEPPAEEPSRDDLWSFHPPTEPDLPPVSDPSWPRTDLDRFILAALEENGLSPSPPADKRTLIRRASFDLLGLPPTPEQVAAFLADDSPDAFDRLVDRLLASPHYGERWGRHWLDVARYADSNGSDENVAHGNAWRYRDYVVDAFNRDLPYDRFLIEQLAGDLLPAPESEPLADRNARLIATGFLVLGPKVLAEPDQRKMEMDIVDEQLDTVGRAFLGLTIGCARCHDHKFDPISSADYYGLAGIFKSTRTMDSFQTVARWHENAIASPDDLRRQEAHEQAVAAKEAEIAAVVERANARLVAEGGEGFSLPEEPESLYTEDERAELARLRDERKALQDSSPELPSAMGVAEGSVADIPIHIRGSHLSLGEVVPRRVPAALAGPGSPEFDPSRSGRLELARWMADPGHPLTARVMVNRVWRWHFGRGLVETTDNFGALGARPSHPELLDWLALRFVADGWSIKALHRRIMRSKTYQMSSVFNPAAAVDPDNRLHWRVDVRRLEAEAIRDALLAVAGLLDREVGGSLLTVKNRDYFFNHTSKDQTSYDSDRRSLYLPVVRNHLYDVFQLFDSTDASVLNGDRDTTTIAPQALFLLNGDLVLRAAEHLADDLLSRDGLDDPGRVLLLYERAYGRPPSPLECDRAVAALGRFAEVLGAEAGSDPGEDPTRLVWQALCQAILASDEFVSIR</sequence>
<reference evidence="6 7" key="2">
    <citation type="submission" date="2019-01" db="EMBL/GenBank/DDBJ databases">
        <title>Tautonia sociabilis, a novel thermotolerant planctomycete of Isosphaeraceae family, isolated from a 4000 m deep subterranean habitat.</title>
        <authorList>
            <person name="Kovaleva O.L."/>
            <person name="Elcheninov A.G."/>
            <person name="Van Heerden E."/>
            <person name="Toshchakov S.V."/>
            <person name="Novikov A."/>
            <person name="Bonch-Osmolovskaya E.A."/>
            <person name="Kublanov I.V."/>
        </authorList>
    </citation>
    <scope>NUCLEOTIDE SEQUENCE [LARGE SCALE GENOMIC DNA]</scope>
    <source>
        <strain evidence="6 7">GM2012</strain>
    </source>
</reference>
<name>A0A432MIK1_9BACT</name>
<dbReference type="RefSeq" id="WP_126726101.1">
    <property type="nucleotide sequence ID" value="NZ_RYZH01000026.1"/>
</dbReference>
<gene>
    <name evidence="6" type="ORF">TsocGM_14035</name>
</gene>
<evidence type="ECO:0000256" key="4">
    <source>
        <dbReference type="SAM" id="MobiDB-lite"/>
    </source>
</evidence>
<dbReference type="EMBL" id="RYZH01000026">
    <property type="protein sequence ID" value="RUL87057.1"/>
    <property type="molecule type" value="Genomic_DNA"/>
</dbReference>
<dbReference type="OrthoDB" id="127107at2"/>
<evidence type="ECO:0000256" key="1">
    <source>
        <dbReference type="ARBA" id="ARBA00022723"/>
    </source>
</evidence>
<dbReference type="PANTHER" id="PTHR35889">
    <property type="entry name" value="CYCLOINULO-OLIGOSACCHARIDE FRUCTANOTRANSFERASE-RELATED"/>
    <property type="match status" value="1"/>
</dbReference>
<dbReference type="InterPro" id="IPR022655">
    <property type="entry name" value="DUF1553"/>
</dbReference>
<feature type="region of interest" description="Disordered" evidence="4">
    <location>
        <begin position="142"/>
        <end position="190"/>
    </location>
</feature>
<dbReference type="Pfam" id="PF07635">
    <property type="entry name" value="PSCyt1"/>
    <property type="match status" value="1"/>
</dbReference>
<evidence type="ECO:0000259" key="5">
    <source>
        <dbReference type="PROSITE" id="PS51007"/>
    </source>
</evidence>
<comment type="caution">
    <text evidence="6">The sequence shown here is derived from an EMBL/GenBank/DDBJ whole genome shotgun (WGS) entry which is preliminary data.</text>
</comment>
<dbReference type="GO" id="GO:0046872">
    <property type="term" value="F:metal ion binding"/>
    <property type="evidence" value="ECO:0007669"/>
    <property type="project" value="UniProtKB-KW"/>
</dbReference>
<keyword evidence="7" id="KW-1185">Reference proteome</keyword>
<dbReference type="GO" id="GO:0020037">
    <property type="term" value="F:heme binding"/>
    <property type="evidence" value="ECO:0007669"/>
    <property type="project" value="InterPro"/>
</dbReference>
<feature type="compositionally biased region" description="Low complexity" evidence="4">
    <location>
        <begin position="142"/>
        <end position="161"/>
    </location>
</feature>
<dbReference type="Pfam" id="PF07583">
    <property type="entry name" value="PSCyt2"/>
    <property type="match status" value="1"/>
</dbReference>
<protein>
    <submittedName>
        <fullName evidence="6">DUF1549 domain-containing protein</fullName>
    </submittedName>
</protein>
<organism evidence="6 7">
    <name type="scientific">Tautonia sociabilis</name>
    <dbReference type="NCBI Taxonomy" id="2080755"/>
    <lineage>
        <taxon>Bacteria</taxon>
        <taxon>Pseudomonadati</taxon>
        <taxon>Planctomycetota</taxon>
        <taxon>Planctomycetia</taxon>
        <taxon>Isosphaerales</taxon>
        <taxon>Isosphaeraceae</taxon>
        <taxon>Tautonia</taxon>
    </lineage>
</organism>
<evidence type="ECO:0000256" key="2">
    <source>
        <dbReference type="ARBA" id="ARBA00023004"/>
    </source>
</evidence>
<dbReference type="Proteomes" id="UP000280296">
    <property type="component" value="Unassembled WGS sequence"/>
</dbReference>
<dbReference type="AlphaFoldDB" id="A0A432MIK1"/>
<evidence type="ECO:0000256" key="3">
    <source>
        <dbReference type="PROSITE-ProRule" id="PRU00433"/>
    </source>
</evidence>
<dbReference type="PROSITE" id="PS51007">
    <property type="entry name" value="CYTC"/>
    <property type="match status" value="1"/>
</dbReference>
<dbReference type="PANTHER" id="PTHR35889:SF3">
    <property type="entry name" value="F-BOX DOMAIN-CONTAINING PROTEIN"/>
    <property type="match status" value="1"/>
</dbReference>
<dbReference type="GO" id="GO:0009055">
    <property type="term" value="F:electron transfer activity"/>
    <property type="evidence" value="ECO:0007669"/>
    <property type="project" value="InterPro"/>
</dbReference>
<proteinExistence type="predicted"/>
<reference evidence="6 7" key="1">
    <citation type="submission" date="2018-12" db="EMBL/GenBank/DDBJ databases">
        <authorList>
            <person name="Toschakov S.V."/>
        </authorList>
    </citation>
    <scope>NUCLEOTIDE SEQUENCE [LARGE SCALE GENOMIC DNA]</scope>
    <source>
        <strain evidence="6 7">GM2012</strain>
    </source>
</reference>
<dbReference type="Pfam" id="PF07587">
    <property type="entry name" value="PSD1"/>
    <property type="match status" value="1"/>
</dbReference>
<feature type="domain" description="Cytochrome c" evidence="5">
    <location>
        <begin position="43"/>
        <end position="260"/>
    </location>
</feature>
<evidence type="ECO:0000313" key="6">
    <source>
        <dbReference type="EMBL" id="RUL87057.1"/>
    </source>
</evidence>
<dbReference type="InterPro" id="IPR011429">
    <property type="entry name" value="Cyt_c_Planctomycete-type"/>
</dbReference>
<accession>A0A432MIK1</accession>
<keyword evidence="3" id="KW-0349">Heme</keyword>
<keyword evidence="2 3" id="KW-0408">Iron</keyword>
<dbReference type="InterPro" id="IPR011444">
    <property type="entry name" value="DUF1549"/>
</dbReference>
<keyword evidence="1 3" id="KW-0479">Metal-binding</keyword>
<dbReference type="InterPro" id="IPR009056">
    <property type="entry name" value="Cyt_c-like_dom"/>
</dbReference>
<feature type="compositionally biased region" description="Pro residues" evidence="4">
    <location>
        <begin position="177"/>
        <end position="186"/>
    </location>
</feature>
<evidence type="ECO:0000313" key="7">
    <source>
        <dbReference type="Proteomes" id="UP000280296"/>
    </source>
</evidence>